<organism evidence="3 4">
    <name type="scientific">Fistulifera solaris</name>
    <name type="common">Oleaginous diatom</name>
    <dbReference type="NCBI Taxonomy" id="1519565"/>
    <lineage>
        <taxon>Eukaryota</taxon>
        <taxon>Sar</taxon>
        <taxon>Stramenopiles</taxon>
        <taxon>Ochrophyta</taxon>
        <taxon>Bacillariophyta</taxon>
        <taxon>Bacillariophyceae</taxon>
        <taxon>Bacillariophycidae</taxon>
        <taxon>Naviculales</taxon>
        <taxon>Naviculaceae</taxon>
        <taxon>Fistulifera</taxon>
    </lineage>
</organism>
<dbReference type="SMART" id="SM00450">
    <property type="entry name" value="RHOD"/>
    <property type="match status" value="1"/>
</dbReference>
<sequence length="538" mass="60944">MSNKEENTKAKSDRKRGRLSRKEQKARKKQREESEKQSSDTASNEALNNNFIQRTIPSEEELETTYVPTPIPSFQDMSAKHTKSLGKWFPKAVVLKSSVHYTNAEILKLAKETPPEQLPTASILLFYQYVTEPLWPQSKVDLLMAFLVQIAEHRPNLGGRIRVAREGLNVTLSAIDDQHSTAVETLRHFCRDLKRFDSKVFSQTDFKFIDHVQADRHFKDLKLFPVQELVFYGFPKSKEDQDPAPLEKTGVHLPPADFHKMLEQDSSSTVVIDVRNHYEAALGRFDGQQAEAPTAGAEYIDPKMRKSTDFAKWLNKKETQEKLQDKNVMLFCTGGVRCERASAYLRNTVTNVKGVFQLQGGVEKYLQEFPTGGYFRGKNFVFDKREACGAGDRDGDGGVLGHSNSSTTETKCCLCEKPWDRYLGKKKCSMCGVPVLMCDKCMSSKSKKDDNLLLRCPLCVEEGVTVRAEDVEWTNNGMDSILPDATSNKAAPSVLKWGGGHAAIKKDKRRFQKVQCRFGAECARKDCFFMHPKERIKL</sequence>
<dbReference type="SUPFAM" id="SSF52821">
    <property type="entry name" value="Rhodanese/Cell cycle control phosphatase"/>
    <property type="match status" value="1"/>
</dbReference>
<dbReference type="InterPro" id="IPR020936">
    <property type="entry name" value="TrhO"/>
</dbReference>
<dbReference type="InterPro" id="IPR011011">
    <property type="entry name" value="Znf_FYVE_PHD"/>
</dbReference>
<evidence type="ECO:0000313" key="3">
    <source>
        <dbReference type="EMBL" id="GAX25420.1"/>
    </source>
</evidence>
<gene>
    <name evidence="3" type="ORF">FisN_1Hh374</name>
</gene>
<dbReference type="Pfam" id="PF00581">
    <property type="entry name" value="Rhodanese"/>
    <property type="match status" value="1"/>
</dbReference>
<dbReference type="OrthoDB" id="25002at2759"/>
<accession>A0A1Z5KGI0</accession>
<feature type="compositionally biased region" description="Basic residues" evidence="1">
    <location>
        <begin position="12"/>
        <end position="29"/>
    </location>
</feature>
<evidence type="ECO:0000259" key="2">
    <source>
        <dbReference type="PROSITE" id="PS50206"/>
    </source>
</evidence>
<name>A0A1Z5KGI0_FISSO</name>
<feature type="region of interest" description="Disordered" evidence="1">
    <location>
        <begin position="1"/>
        <end position="54"/>
    </location>
</feature>
<dbReference type="InterPro" id="IPR001763">
    <property type="entry name" value="Rhodanese-like_dom"/>
</dbReference>
<feature type="domain" description="Rhodanese" evidence="2">
    <location>
        <begin position="265"/>
        <end position="374"/>
    </location>
</feature>
<dbReference type="Gene3D" id="3.30.70.100">
    <property type="match status" value="1"/>
</dbReference>
<dbReference type="PANTHER" id="PTHR43268:SF7">
    <property type="entry name" value="RHODANESE DOMAIN-CONTAINING PROTEIN"/>
    <property type="match status" value="1"/>
</dbReference>
<feature type="compositionally biased region" description="Polar residues" evidence="1">
    <location>
        <begin position="40"/>
        <end position="54"/>
    </location>
</feature>
<dbReference type="InterPro" id="IPR036873">
    <property type="entry name" value="Rhodanese-like_dom_sf"/>
</dbReference>
<feature type="compositionally biased region" description="Basic and acidic residues" evidence="1">
    <location>
        <begin position="1"/>
        <end position="11"/>
    </location>
</feature>
<dbReference type="PANTHER" id="PTHR43268">
    <property type="entry name" value="THIOSULFATE SULFURTRANSFERASE/RHODANESE-LIKE DOMAIN-CONTAINING PROTEIN 2"/>
    <property type="match status" value="1"/>
</dbReference>
<proteinExistence type="predicted"/>
<dbReference type="InParanoid" id="A0A1Z5KGI0"/>
<dbReference type="EMBL" id="BDSP01000224">
    <property type="protein sequence ID" value="GAX25420.1"/>
    <property type="molecule type" value="Genomic_DNA"/>
</dbReference>
<dbReference type="AlphaFoldDB" id="A0A1Z5KGI0"/>
<dbReference type="Pfam" id="PF12368">
    <property type="entry name" value="Rhodanese_C"/>
    <property type="match status" value="1"/>
</dbReference>
<dbReference type="Gene3D" id="3.40.250.10">
    <property type="entry name" value="Rhodanese-like domain"/>
    <property type="match status" value="1"/>
</dbReference>
<protein>
    <recommendedName>
        <fullName evidence="2">Rhodanese domain-containing protein</fullName>
    </recommendedName>
</protein>
<evidence type="ECO:0000256" key="1">
    <source>
        <dbReference type="SAM" id="MobiDB-lite"/>
    </source>
</evidence>
<keyword evidence="4" id="KW-1185">Reference proteome</keyword>
<dbReference type="SUPFAM" id="SSF57903">
    <property type="entry name" value="FYVE/PHD zinc finger"/>
    <property type="match status" value="1"/>
</dbReference>
<comment type="caution">
    <text evidence="3">The sequence shown here is derived from an EMBL/GenBank/DDBJ whole genome shotgun (WGS) entry which is preliminary data.</text>
</comment>
<dbReference type="Proteomes" id="UP000198406">
    <property type="component" value="Unassembled WGS sequence"/>
</dbReference>
<dbReference type="InterPro" id="IPR022111">
    <property type="entry name" value="Rhodanese_C"/>
</dbReference>
<dbReference type="Gene3D" id="4.10.1000.40">
    <property type="match status" value="1"/>
</dbReference>
<dbReference type="PROSITE" id="PS50206">
    <property type="entry name" value="RHODANESE_3"/>
    <property type="match status" value="1"/>
</dbReference>
<reference evidence="3 4" key="1">
    <citation type="journal article" date="2015" name="Plant Cell">
        <title>Oil accumulation by the oleaginous diatom Fistulifera solaris as revealed by the genome and transcriptome.</title>
        <authorList>
            <person name="Tanaka T."/>
            <person name="Maeda Y."/>
            <person name="Veluchamy A."/>
            <person name="Tanaka M."/>
            <person name="Abida H."/>
            <person name="Marechal E."/>
            <person name="Bowler C."/>
            <person name="Muto M."/>
            <person name="Sunaga Y."/>
            <person name="Tanaka M."/>
            <person name="Yoshino T."/>
            <person name="Taniguchi T."/>
            <person name="Fukuda Y."/>
            <person name="Nemoto M."/>
            <person name="Matsumoto M."/>
            <person name="Wong P.S."/>
            <person name="Aburatani S."/>
            <person name="Fujibuchi W."/>
        </authorList>
    </citation>
    <scope>NUCLEOTIDE SEQUENCE [LARGE SCALE GENOMIC DNA]</scope>
    <source>
        <strain evidence="3 4">JPCC DA0580</strain>
    </source>
</reference>
<evidence type="ECO:0000313" key="4">
    <source>
        <dbReference type="Proteomes" id="UP000198406"/>
    </source>
</evidence>